<dbReference type="Pfam" id="PF00462">
    <property type="entry name" value="Glutaredoxin"/>
    <property type="match status" value="1"/>
</dbReference>
<dbReference type="OrthoDB" id="9795531at2"/>
<evidence type="ECO:0000256" key="6">
    <source>
        <dbReference type="ARBA" id="ARBA00023157"/>
    </source>
</evidence>
<dbReference type="AlphaFoldDB" id="A0A3N4GI18"/>
<evidence type="ECO:0000256" key="2">
    <source>
        <dbReference type="ARBA" id="ARBA00007787"/>
    </source>
</evidence>
<dbReference type="PROSITE" id="PS51354">
    <property type="entry name" value="GLUTAREDOXIN_2"/>
    <property type="match status" value="1"/>
</dbReference>
<evidence type="ECO:0000256" key="7">
    <source>
        <dbReference type="ARBA" id="ARBA00023284"/>
    </source>
</evidence>
<proteinExistence type="inferred from homology"/>
<keyword evidence="4" id="KW-0813">Transport</keyword>
<evidence type="ECO:0000313" key="10">
    <source>
        <dbReference type="Proteomes" id="UP000273977"/>
    </source>
</evidence>
<dbReference type="EMBL" id="RKMG01000004">
    <property type="protein sequence ID" value="RPA62432.1"/>
    <property type="molecule type" value="Genomic_DNA"/>
</dbReference>
<dbReference type="RefSeq" id="WP_123779337.1">
    <property type="nucleotide sequence ID" value="NZ_RKMG01000004.1"/>
</dbReference>
<evidence type="ECO:0000256" key="1">
    <source>
        <dbReference type="ARBA" id="ARBA00002292"/>
    </source>
</evidence>
<dbReference type="CDD" id="cd02976">
    <property type="entry name" value="NrdH"/>
    <property type="match status" value="1"/>
</dbReference>
<dbReference type="InterPro" id="IPR011909">
    <property type="entry name" value="GlrX_NrdH"/>
</dbReference>
<dbReference type="InterPro" id="IPR051548">
    <property type="entry name" value="Grx-like_ET"/>
</dbReference>
<organism evidence="9 10">
    <name type="scientific">Aerococcus agrisoli</name>
    <dbReference type="NCBI Taxonomy" id="2487350"/>
    <lineage>
        <taxon>Bacteria</taxon>
        <taxon>Bacillati</taxon>
        <taxon>Bacillota</taxon>
        <taxon>Bacilli</taxon>
        <taxon>Lactobacillales</taxon>
        <taxon>Aerococcaceae</taxon>
        <taxon>Aerococcus</taxon>
    </lineage>
</organism>
<sequence length="73" mass="8284">MVTVYTKPNCMQCNFTKKYLTEKEIEFQTIDVTESAEALAKVKDMGFQAVPVIVAEDQEAFYGFQPDRLAKLA</sequence>
<keyword evidence="10" id="KW-1185">Reference proteome</keyword>
<evidence type="ECO:0000256" key="4">
    <source>
        <dbReference type="ARBA" id="ARBA00022448"/>
    </source>
</evidence>
<dbReference type="PANTHER" id="PTHR34386:SF1">
    <property type="entry name" value="GLUTAREDOXIN-LIKE PROTEIN NRDH"/>
    <property type="match status" value="1"/>
</dbReference>
<accession>A0A3N4GI18</accession>
<protein>
    <recommendedName>
        <fullName evidence="3">Glutaredoxin-like protein NrdH</fullName>
    </recommendedName>
</protein>
<evidence type="ECO:0000313" key="9">
    <source>
        <dbReference type="EMBL" id="RPA62432.1"/>
    </source>
</evidence>
<comment type="similarity">
    <text evidence="2">Belongs to the glutaredoxin family.</text>
</comment>
<dbReference type="InterPro" id="IPR036249">
    <property type="entry name" value="Thioredoxin-like_sf"/>
</dbReference>
<keyword evidence="5" id="KW-0249">Electron transport</keyword>
<dbReference type="GO" id="GO:0009055">
    <property type="term" value="F:electron transfer activity"/>
    <property type="evidence" value="ECO:0007669"/>
    <property type="project" value="TreeGrafter"/>
</dbReference>
<evidence type="ECO:0000259" key="8">
    <source>
        <dbReference type="Pfam" id="PF00462"/>
    </source>
</evidence>
<comment type="caution">
    <text evidence="9">The sequence shown here is derived from an EMBL/GenBank/DDBJ whole genome shotgun (WGS) entry which is preliminary data.</text>
</comment>
<evidence type="ECO:0000256" key="3">
    <source>
        <dbReference type="ARBA" id="ARBA00017945"/>
    </source>
</evidence>
<gene>
    <name evidence="9" type="primary">nrdH</name>
    <name evidence="9" type="ORF">EF384_02105</name>
</gene>
<comment type="function">
    <text evidence="1">Electron transport system for the ribonucleotide reductase system NrdEF.</text>
</comment>
<dbReference type="Proteomes" id="UP000273977">
    <property type="component" value="Unassembled WGS sequence"/>
</dbReference>
<dbReference type="Gene3D" id="3.40.30.10">
    <property type="entry name" value="Glutaredoxin"/>
    <property type="match status" value="1"/>
</dbReference>
<dbReference type="InterPro" id="IPR002109">
    <property type="entry name" value="Glutaredoxin"/>
</dbReference>
<feature type="domain" description="Glutaredoxin" evidence="8">
    <location>
        <begin position="2"/>
        <end position="58"/>
    </location>
</feature>
<keyword evidence="7" id="KW-0676">Redox-active center</keyword>
<dbReference type="NCBIfam" id="TIGR02194">
    <property type="entry name" value="GlrX_NrdH"/>
    <property type="match status" value="1"/>
</dbReference>
<reference evidence="9 10" key="1">
    <citation type="submission" date="2018-11" db="EMBL/GenBank/DDBJ databases">
        <title>Aerococcus sp. SJQ22, whole genome shotgun sequence.</title>
        <authorList>
            <person name="Sun L."/>
            <person name="Gao X."/>
            <person name="Chen W."/>
            <person name="Huang K."/>
        </authorList>
    </citation>
    <scope>NUCLEOTIDE SEQUENCE [LARGE SCALE GENOMIC DNA]</scope>
    <source>
        <strain evidence="9 10">SJQ22</strain>
    </source>
</reference>
<dbReference type="SUPFAM" id="SSF52833">
    <property type="entry name" value="Thioredoxin-like"/>
    <property type="match status" value="1"/>
</dbReference>
<keyword evidence="6" id="KW-1015">Disulfide bond</keyword>
<evidence type="ECO:0000256" key="5">
    <source>
        <dbReference type="ARBA" id="ARBA00022982"/>
    </source>
</evidence>
<name>A0A3N4GI18_9LACT</name>
<dbReference type="GO" id="GO:0045454">
    <property type="term" value="P:cell redox homeostasis"/>
    <property type="evidence" value="ECO:0007669"/>
    <property type="project" value="InterPro"/>
</dbReference>
<dbReference type="PANTHER" id="PTHR34386">
    <property type="entry name" value="GLUTAREDOXIN"/>
    <property type="match status" value="1"/>
</dbReference>